<gene>
    <name evidence="2" type="ORF">KTC_47650</name>
</gene>
<feature type="transmembrane region" description="Helical" evidence="1">
    <location>
        <begin position="70"/>
        <end position="92"/>
    </location>
</feature>
<name>A0A455SXZ7_9CHLR</name>
<organism evidence="2">
    <name type="scientific">Thermosporothrix sp. COM3</name>
    <dbReference type="NCBI Taxonomy" id="2490863"/>
    <lineage>
        <taxon>Bacteria</taxon>
        <taxon>Bacillati</taxon>
        <taxon>Chloroflexota</taxon>
        <taxon>Ktedonobacteria</taxon>
        <taxon>Ktedonobacterales</taxon>
        <taxon>Thermosporotrichaceae</taxon>
        <taxon>Thermosporothrix</taxon>
    </lineage>
</organism>
<dbReference type="InterPro" id="IPR046492">
    <property type="entry name" value="DUF6585"/>
</dbReference>
<evidence type="ECO:0000256" key="1">
    <source>
        <dbReference type="SAM" id="Phobius"/>
    </source>
</evidence>
<dbReference type="Pfam" id="PF20226">
    <property type="entry name" value="DUF6585"/>
    <property type="match status" value="1"/>
</dbReference>
<sequence>MRQVASIRQIPLEIIGAATAYRLGMPEKIFSGKPETLRYHIIGSLCIVLGIVFIATFLLTYQLLMPSWPLWQLLLLPLIGFAWLALGGWILFAPAFYPRTYIYVCPEGLIVSTRKLDIIRWDQMERLWKQFRPPDLYAYSIRRSDGARFEFTHELNDITSLGALIEHEITLRLLKRAISAYQAGDTISFDALLVNRKGIAIPARRLFLSWEQTWKLEITEQDVLLYQTGHKEPQARLKAARIPNLNIMCELITYAQREHALLQYPHIQAYNTGSELDFGPLAISRHGITLYQAGITLLWDEIKGVNLGEEDLMLGRKGTEQEWFAFPRWMLHHLDELSDLLRYIELRQLG</sequence>
<proteinExistence type="predicted"/>
<accession>A0A455SXZ7</accession>
<keyword evidence="1" id="KW-1133">Transmembrane helix</keyword>
<protein>
    <submittedName>
        <fullName evidence="2">Uncharacterized protein</fullName>
    </submittedName>
</protein>
<evidence type="ECO:0000313" key="2">
    <source>
        <dbReference type="EMBL" id="BBH90014.1"/>
    </source>
</evidence>
<dbReference type="AlphaFoldDB" id="A0A455SXZ7"/>
<keyword evidence="1" id="KW-0812">Transmembrane</keyword>
<dbReference type="EMBL" id="AP019376">
    <property type="protein sequence ID" value="BBH90014.1"/>
    <property type="molecule type" value="Genomic_DNA"/>
</dbReference>
<keyword evidence="1" id="KW-0472">Membrane</keyword>
<reference evidence="2" key="1">
    <citation type="submission" date="2018-12" db="EMBL/GenBank/DDBJ databases">
        <title>Novel natural products biosynthetic potential of the class Ktedonobacteria.</title>
        <authorList>
            <person name="Zheng Y."/>
            <person name="Saitou A."/>
            <person name="Wang C.M."/>
            <person name="Toyoda A."/>
            <person name="Minakuchi Y."/>
            <person name="Sekiguchi Y."/>
            <person name="Ueda K."/>
            <person name="Takano H."/>
            <person name="Sakai Y."/>
            <person name="Yokota A."/>
            <person name="Yabe S."/>
        </authorList>
    </citation>
    <scope>NUCLEOTIDE SEQUENCE</scope>
    <source>
        <strain evidence="2">COM3</strain>
    </source>
</reference>
<feature type="transmembrane region" description="Helical" evidence="1">
    <location>
        <begin position="41"/>
        <end position="64"/>
    </location>
</feature>